<dbReference type="Proteomes" id="UP000749559">
    <property type="component" value="Unassembled WGS sequence"/>
</dbReference>
<evidence type="ECO:0000313" key="1">
    <source>
        <dbReference type="EMBL" id="CAH1776069.1"/>
    </source>
</evidence>
<dbReference type="EMBL" id="CAIIXF020000001">
    <property type="protein sequence ID" value="CAH1776069.1"/>
    <property type="molecule type" value="Genomic_DNA"/>
</dbReference>
<keyword evidence="2" id="KW-1185">Reference proteome</keyword>
<dbReference type="AlphaFoldDB" id="A0A8J1XNZ2"/>
<evidence type="ECO:0000313" key="2">
    <source>
        <dbReference type="Proteomes" id="UP000749559"/>
    </source>
</evidence>
<accession>A0A8J1XNZ2</accession>
<protein>
    <submittedName>
        <fullName evidence="1">Uncharacterized protein</fullName>
    </submittedName>
</protein>
<dbReference type="InterPro" id="IPR036514">
    <property type="entry name" value="SGNH_hydro_sf"/>
</dbReference>
<dbReference type="Gene3D" id="3.40.50.1110">
    <property type="entry name" value="SGNH hydrolase"/>
    <property type="match status" value="1"/>
</dbReference>
<name>A0A8J1XNZ2_OWEFU</name>
<comment type="caution">
    <text evidence="1">The sequence shown here is derived from an EMBL/GenBank/DDBJ whole genome shotgun (WGS) entry which is preliminary data.</text>
</comment>
<gene>
    <name evidence="1" type="ORF">OFUS_LOCUS3289</name>
</gene>
<sequence length="119" mass="14421">MRDVANFRRTFTWFLDVVNNSIKSHPETRVIWLEPTFVDESKRENPDVKHRQFKNVALYNVAKKLLLPYFSEQYPRFWPFYGVMKISEGRPDWNRDGIHFDMKYYDAMQGRIWEPTRGG</sequence>
<proteinExistence type="predicted"/>
<dbReference type="OrthoDB" id="6319519at2759"/>
<feature type="non-terminal residue" evidence="1">
    <location>
        <position position="119"/>
    </location>
</feature>
<reference evidence="1" key="1">
    <citation type="submission" date="2022-03" db="EMBL/GenBank/DDBJ databases">
        <authorList>
            <person name="Martin C."/>
        </authorList>
    </citation>
    <scope>NUCLEOTIDE SEQUENCE</scope>
</reference>
<dbReference type="SUPFAM" id="SSF52266">
    <property type="entry name" value="SGNH hydrolase"/>
    <property type="match status" value="1"/>
</dbReference>
<organism evidence="1 2">
    <name type="scientific">Owenia fusiformis</name>
    <name type="common">Polychaete worm</name>
    <dbReference type="NCBI Taxonomy" id="6347"/>
    <lineage>
        <taxon>Eukaryota</taxon>
        <taxon>Metazoa</taxon>
        <taxon>Spiralia</taxon>
        <taxon>Lophotrochozoa</taxon>
        <taxon>Annelida</taxon>
        <taxon>Polychaeta</taxon>
        <taxon>Sedentaria</taxon>
        <taxon>Canalipalpata</taxon>
        <taxon>Sabellida</taxon>
        <taxon>Oweniida</taxon>
        <taxon>Oweniidae</taxon>
        <taxon>Owenia</taxon>
    </lineage>
</organism>